<dbReference type="AlphaFoldDB" id="A0A815Y299"/>
<gene>
    <name evidence="1" type="ORF">JYZ213_LOCUS47087</name>
</gene>
<sequence length="85" mass="10241">DWYALKEVELTSEHYYATTMPRMLINMIIDTLDMAKQMSDETCQLILRIILQKINEFLDLYVAEINNYAKRYFSNRQAFEKCFTK</sequence>
<evidence type="ECO:0000313" key="1">
    <source>
        <dbReference type="EMBL" id="CAF1565015.1"/>
    </source>
</evidence>
<protein>
    <submittedName>
        <fullName evidence="1">Uncharacterized protein</fullName>
    </submittedName>
</protein>
<comment type="caution">
    <text evidence="1">The sequence shown here is derived from an EMBL/GenBank/DDBJ whole genome shotgun (WGS) entry which is preliminary data.</text>
</comment>
<feature type="non-terminal residue" evidence="1">
    <location>
        <position position="1"/>
    </location>
</feature>
<evidence type="ECO:0000313" key="2">
    <source>
        <dbReference type="Proteomes" id="UP000663845"/>
    </source>
</evidence>
<name>A0A815Y299_9BILA</name>
<proteinExistence type="predicted"/>
<accession>A0A815Y299</accession>
<reference evidence="1" key="1">
    <citation type="submission" date="2021-02" db="EMBL/GenBank/DDBJ databases">
        <authorList>
            <person name="Nowell W R."/>
        </authorList>
    </citation>
    <scope>NUCLEOTIDE SEQUENCE</scope>
</reference>
<dbReference type="Gene3D" id="1.10.357.50">
    <property type="match status" value="1"/>
</dbReference>
<dbReference type="EMBL" id="CAJNOG010007400">
    <property type="protein sequence ID" value="CAF1565015.1"/>
    <property type="molecule type" value="Genomic_DNA"/>
</dbReference>
<dbReference type="Proteomes" id="UP000663845">
    <property type="component" value="Unassembled WGS sequence"/>
</dbReference>
<organism evidence="1 2">
    <name type="scientific">Adineta steineri</name>
    <dbReference type="NCBI Taxonomy" id="433720"/>
    <lineage>
        <taxon>Eukaryota</taxon>
        <taxon>Metazoa</taxon>
        <taxon>Spiralia</taxon>
        <taxon>Gnathifera</taxon>
        <taxon>Rotifera</taxon>
        <taxon>Eurotatoria</taxon>
        <taxon>Bdelloidea</taxon>
        <taxon>Adinetida</taxon>
        <taxon>Adinetidae</taxon>
        <taxon>Adineta</taxon>
    </lineage>
</organism>
<feature type="non-terminal residue" evidence="1">
    <location>
        <position position="85"/>
    </location>
</feature>